<evidence type="ECO:0000256" key="2">
    <source>
        <dbReference type="ARBA" id="ARBA00022475"/>
    </source>
</evidence>
<reference evidence="10" key="1">
    <citation type="journal article" date="2019" name="Int. J. Syst. Evol. Microbiol.">
        <title>The Global Catalogue of Microorganisms (GCM) 10K type strain sequencing project: providing services to taxonomists for standard genome sequencing and annotation.</title>
        <authorList>
            <consortium name="The Broad Institute Genomics Platform"/>
            <consortium name="The Broad Institute Genome Sequencing Center for Infectious Disease"/>
            <person name="Wu L."/>
            <person name="Ma J."/>
        </authorList>
    </citation>
    <scope>NUCLEOTIDE SEQUENCE [LARGE SCALE GENOMIC DNA]</scope>
    <source>
        <strain evidence="10">KCTC 22232</strain>
    </source>
</reference>
<comment type="caution">
    <text evidence="9">The sequence shown here is derived from an EMBL/GenBank/DDBJ whole genome shotgun (WGS) entry which is preliminary data.</text>
</comment>
<keyword evidence="10" id="KW-1185">Reference proteome</keyword>
<evidence type="ECO:0000256" key="5">
    <source>
        <dbReference type="ARBA" id="ARBA00023136"/>
    </source>
</evidence>
<sequence>MMFAYYFQLGLRSLRRNPALTALMVMAIGFGVAASMITYSVFRAVSGNPIPDKSAQLFTPQIDSWGPQQNVKGEPPDGLDYTDAMALMRTHEAKRQTLLYPVQMSVMPGGSSDLPIAANGYAVGSDFFPMFEVTFLYGSGWSAQDDESRGSDVVITDQLNQRLFGGADSVGRTVTLNGHDYRVVGVTSHWDPRPRFFDLFSTDGFDDASDFYMPFTRALDLQMRTGGRNSCRGKLTFTTWDGWLQSNCVWITSWVELGSAAEVARYRRFLDGYAADQQRAGRFNWAPNVRLRDVVQMLDHEHVVPPESRISLIVALAFFVICLVNTIGLLLAKFLRRAGEIGVRRALGATRREIYAQYLIEAGTVGLAGGVLGLLLTAVGVSGVGILFQPQIARLAHLDLSLIGLTMLVAIVATMIAAFYPAWRAANVQPAWQLKSN</sequence>
<feature type="domain" description="ABC3 transporter permease C-terminal" evidence="7">
    <location>
        <begin position="313"/>
        <end position="430"/>
    </location>
</feature>
<keyword evidence="9" id="KW-0547">Nucleotide-binding</keyword>
<accession>A0ABQ2ZIN3</accession>
<protein>
    <submittedName>
        <fullName evidence="9">ABC transporter ATP-binding protein</fullName>
    </submittedName>
</protein>
<dbReference type="EMBL" id="BMXT01000001">
    <property type="protein sequence ID" value="GGY15222.1"/>
    <property type="molecule type" value="Genomic_DNA"/>
</dbReference>
<dbReference type="PANTHER" id="PTHR30572">
    <property type="entry name" value="MEMBRANE COMPONENT OF TRANSPORTER-RELATED"/>
    <property type="match status" value="1"/>
</dbReference>
<name>A0ABQ2ZIN3_9GAMM</name>
<dbReference type="Pfam" id="PF12704">
    <property type="entry name" value="MacB_PCD"/>
    <property type="match status" value="1"/>
</dbReference>
<evidence type="ECO:0000256" key="1">
    <source>
        <dbReference type="ARBA" id="ARBA00004651"/>
    </source>
</evidence>
<evidence type="ECO:0000313" key="10">
    <source>
        <dbReference type="Proteomes" id="UP000621898"/>
    </source>
</evidence>
<dbReference type="Proteomes" id="UP000621898">
    <property type="component" value="Unassembled WGS sequence"/>
</dbReference>
<evidence type="ECO:0000313" key="9">
    <source>
        <dbReference type="EMBL" id="GGY15222.1"/>
    </source>
</evidence>
<evidence type="ECO:0000256" key="4">
    <source>
        <dbReference type="ARBA" id="ARBA00022989"/>
    </source>
</evidence>
<organism evidence="9 10">
    <name type="scientific">Rhodanobacter panaciterrae</name>
    <dbReference type="NCBI Taxonomy" id="490572"/>
    <lineage>
        <taxon>Bacteria</taxon>
        <taxon>Pseudomonadati</taxon>
        <taxon>Pseudomonadota</taxon>
        <taxon>Gammaproteobacteria</taxon>
        <taxon>Lysobacterales</taxon>
        <taxon>Rhodanobacteraceae</taxon>
        <taxon>Rhodanobacter</taxon>
    </lineage>
</organism>
<dbReference type="InterPro" id="IPR003838">
    <property type="entry name" value="ABC3_permease_C"/>
</dbReference>
<proteinExistence type="predicted"/>
<keyword evidence="3 6" id="KW-0812">Transmembrane</keyword>
<keyword evidence="2" id="KW-1003">Cell membrane</keyword>
<feature type="domain" description="MacB-like periplasmic core" evidence="8">
    <location>
        <begin position="21"/>
        <end position="222"/>
    </location>
</feature>
<dbReference type="Pfam" id="PF02687">
    <property type="entry name" value="FtsX"/>
    <property type="match status" value="1"/>
</dbReference>
<dbReference type="PANTHER" id="PTHR30572:SF18">
    <property type="entry name" value="ABC-TYPE MACROLIDE FAMILY EXPORT SYSTEM PERMEASE COMPONENT 2"/>
    <property type="match status" value="1"/>
</dbReference>
<comment type="subcellular location">
    <subcellularLocation>
        <location evidence="1">Cell membrane</location>
        <topology evidence="1">Multi-pass membrane protein</topology>
    </subcellularLocation>
</comment>
<gene>
    <name evidence="9" type="primary">ybjZ</name>
    <name evidence="9" type="ORF">GCM10008098_02690</name>
</gene>
<keyword evidence="5 6" id="KW-0472">Membrane</keyword>
<dbReference type="GO" id="GO:0005524">
    <property type="term" value="F:ATP binding"/>
    <property type="evidence" value="ECO:0007669"/>
    <property type="project" value="UniProtKB-KW"/>
</dbReference>
<evidence type="ECO:0000256" key="6">
    <source>
        <dbReference type="SAM" id="Phobius"/>
    </source>
</evidence>
<feature type="transmembrane region" description="Helical" evidence="6">
    <location>
        <begin position="400"/>
        <end position="423"/>
    </location>
</feature>
<keyword evidence="9" id="KW-0067">ATP-binding</keyword>
<feature type="transmembrane region" description="Helical" evidence="6">
    <location>
        <begin position="20"/>
        <end position="42"/>
    </location>
</feature>
<evidence type="ECO:0000256" key="3">
    <source>
        <dbReference type="ARBA" id="ARBA00022692"/>
    </source>
</evidence>
<keyword evidence="4 6" id="KW-1133">Transmembrane helix</keyword>
<evidence type="ECO:0000259" key="7">
    <source>
        <dbReference type="Pfam" id="PF02687"/>
    </source>
</evidence>
<feature type="transmembrane region" description="Helical" evidence="6">
    <location>
        <begin position="355"/>
        <end position="388"/>
    </location>
</feature>
<dbReference type="InterPro" id="IPR025857">
    <property type="entry name" value="MacB_PCD"/>
</dbReference>
<evidence type="ECO:0000259" key="8">
    <source>
        <dbReference type="Pfam" id="PF12704"/>
    </source>
</evidence>
<dbReference type="InterPro" id="IPR050250">
    <property type="entry name" value="Macrolide_Exporter_MacB"/>
</dbReference>
<feature type="transmembrane region" description="Helical" evidence="6">
    <location>
        <begin position="310"/>
        <end position="335"/>
    </location>
</feature>